<keyword evidence="6" id="KW-0915">Sodium</keyword>
<organism evidence="12 13">
    <name type="scientific">Brachybacterium huguangmaarense</name>
    <dbReference type="NCBI Taxonomy" id="1652028"/>
    <lineage>
        <taxon>Bacteria</taxon>
        <taxon>Bacillati</taxon>
        <taxon>Actinomycetota</taxon>
        <taxon>Actinomycetes</taxon>
        <taxon>Micrococcales</taxon>
        <taxon>Dermabacteraceae</taxon>
        <taxon>Brachybacterium</taxon>
    </lineage>
</organism>
<feature type="transmembrane region" description="Helical" evidence="10">
    <location>
        <begin position="6"/>
        <end position="23"/>
    </location>
</feature>
<evidence type="ECO:0000256" key="4">
    <source>
        <dbReference type="ARBA" id="ARBA00022692"/>
    </source>
</evidence>
<feature type="transmembrane region" description="Helical" evidence="10">
    <location>
        <begin position="267"/>
        <end position="284"/>
    </location>
</feature>
<proteinExistence type="predicted"/>
<evidence type="ECO:0000256" key="2">
    <source>
        <dbReference type="ARBA" id="ARBA00022448"/>
    </source>
</evidence>
<evidence type="ECO:0000256" key="8">
    <source>
        <dbReference type="ARBA" id="ARBA00023136"/>
    </source>
</evidence>
<dbReference type="Pfam" id="PF00999">
    <property type="entry name" value="Na_H_Exchanger"/>
    <property type="match status" value="1"/>
</dbReference>
<protein>
    <submittedName>
        <fullName evidence="12">Cation:proton antiporter</fullName>
    </submittedName>
</protein>
<dbReference type="Proteomes" id="UP001164305">
    <property type="component" value="Chromosome"/>
</dbReference>
<evidence type="ECO:0000313" key="12">
    <source>
        <dbReference type="EMBL" id="UYG17748.1"/>
    </source>
</evidence>
<feature type="transmembrane region" description="Helical" evidence="10">
    <location>
        <begin position="55"/>
        <end position="75"/>
    </location>
</feature>
<dbReference type="PANTHER" id="PTHR10110">
    <property type="entry name" value="SODIUM/HYDROGEN EXCHANGER"/>
    <property type="match status" value="1"/>
</dbReference>
<gene>
    <name evidence="12" type="ORF">BRM3_04825</name>
</gene>
<evidence type="ECO:0000313" key="13">
    <source>
        <dbReference type="Proteomes" id="UP001164305"/>
    </source>
</evidence>
<feature type="transmembrane region" description="Helical" evidence="10">
    <location>
        <begin position="296"/>
        <end position="315"/>
    </location>
</feature>
<keyword evidence="9" id="KW-0739">Sodium transport</keyword>
<keyword evidence="8 10" id="KW-0472">Membrane</keyword>
<evidence type="ECO:0000256" key="5">
    <source>
        <dbReference type="ARBA" id="ARBA00022989"/>
    </source>
</evidence>
<keyword evidence="2" id="KW-0813">Transport</keyword>
<dbReference type="RefSeq" id="WP_263594956.1">
    <property type="nucleotide sequence ID" value="NZ_CP107020.1"/>
</dbReference>
<evidence type="ECO:0000256" key="7">
    <source>
        <dbReference type="ARBA" id="ARBA00023065"/>
    </source>
</evidence>
<dbReference type="InterPro" id="IPR006153">
    <property type="entry name" value="Cation/H_exchanger_TM"/>
</dbReference>
<dbReference type="InterPro" id="IPR018422">
    <property type="entry name" value="Cation/H_exchanger_CPA1"/>
</dbReference>
<dbReference type="Gene3D" id="6.10.140.1330">
    <property type="match status" value="1"/>
</dbReference>
<feature type="transmembrane region" description="Helical" evidence="10">
    <location>
        <begin position="30"/>
        <end position="49"/>
    </location>
</feature>
<feature type="transmembrane region" description="Helical" evidence="10">
    <location>
        <begin position="154"/>
        <end position="175"/>
    </location>
</feature>
<dbReference type="PANTHER" id="PTHR10110:SF86">
    <property type="entry name" value="SODIUM_HYDROGEN EXCHANGER 7"/>
    <property type="match status" value="1"/>
</dbReference>
<feature type="domain" description="Cation/H+ exchanger transmembrane" evidence="11">
    <location>
        <begin position="11"/>
        <end position="320"/>
    </location>
</feature>
<feature type="transmembrane region" description="Helical" evidence="10">
    <location>
        <begin position="181"/>
        <end position="202"/>
    </location>
</feature>
<dbReference type="EMBL" id="CP107020">
    <property type="protein sequence ID" value="UYG17748.1"/>
    <property type="molecule type" value="Genomic_DNA"/>
</dbReference>
<evidence type="ECO:0000256" key="6">
    <source>
        <dbReference type="ARBA" id="ARBA00023053"/>
    </source>
</evidence>
<keyword evidence="4 10" id="KW-0812">Transmembrane</keyword>
<evidence type="ECO:0000256" key="10">
    <source>
        <dbReference type="SAM" id="Phobius"/>
    </source>
</evidence>
<evidence type="ECO:0000256" key="1">
    <source>
        <dbReference type="ARBA" id="ARBA00004651"/>
    </source>
</evidence>
<feature type="transmembrane region" description="Helical" evidence="10">
    <location>
        <begin position="214"/>
        <end position="247"/>
    </location>
</feature>
<keyword evidence="3" id="KW-1003">Cell membrane</keyword>
<evidence type="ECO:0000256" key="9">
    <source>
        <dbReference type="ARBA" id="ARBA00023201"/>
    </source>
</evidence>
<keyword evidence="13" id="KW-1185">Reference proteome</keyword>
<evidence type="ECO:0000256" key="3">
    <source>
        <dbReference type="ARBA" id="ARBA00022475"/>
    </source>
</evidence>
<comment type="subcellular location">
    <subcellularLocation>
        <location evidence="1">Cell membrane</location>
        <topology evidence="1">Multi-pass membrane protein</topology>
    </subcellularLocation>
</comment>
<keyword evidence="7" id="KW-0406">Ion transport</keyword>
<accession>A0ABY6G3F9</accession>
<reference evidence="12" key="1">
    <citation type="submission" date="2022-10" db="EMBL/GenBank/DDBJ databases">
        <title>Whole-Genome Sequencing of Brachybacterium huguangmaarense BRM-3, Isolated from Betula schmidtii.</title>
        <authorList>
            <person name="Haam D."/>
        </authorList>
    </citation>
    <scope>NUCLEOTIDE SEQUENCE</scope>
    <source>
        <strain evidence="12">BRM-3</strain>
    </source>
</reference>
<name>A0ABY6G3F9_9MICO</name>
<evidence type="ECO:0000259" key="11">
    <source>
        <dbReference type="Pfam" id="PF00999"/>
    </source>
</evidence>
<keyword evidence="5 10" id="KW-1133">Transmembrane helix</keyword>
<feature type="transmembrane region" description="Helical" evidence="10">
    <location>
        <begin position="87"/>
        <end position="106"/>
    </location>
</feature>
<sequence>MTGLIAAGVVAVIVICAADILAPRVKAAPPLVLVVVGIALSFVPALGTFELEPDLVLEVILPPLLYASAVAMPAISFKRELSAISGLSVTLVVLSSLLLGLLFWWLVPGLGFGWGVALGAILSPTDAVATSIIKGRGVPDRVVTILEGESLLNDATALVILATAAGAAVHGFSVAGAVGSFLYSVIVALLIGAIVGVGNFWFRRRIENATADTVLSFTLPFIASVPAELLGSSGLVAAVVAGLIIGFRGPRTLPPQHRLTTGITWSSVQMVLEGVVFLTMGLQIKAVLTELHEDSVGVAAGLGIAVVALVVIVLTRSGWLAGDLWHLGRRARRGAART</sequence>